<evidence type="ECO:0000313" key="1">
    <source>
        <dbReference type="EMBL" id="ORY08608.1"/>
    </source>
</evidence>
<organism evidence="1 2">
    <name type="scientific">Clohesyomyces aquaticus</name>
    <dbReference type="NCBI Taxonomy" id="1231657"/>
    <lineage>
        <taxon>Eukaryota</taxon>
        <taxon>Fungi</taxon>
        <taxon>Dikarya</taxon>
        <taxon>Ascomycota</taxon>
        <taxon>Pezizomycotina</taxon>
        <taxon>Dothideomycetes</taxon>
        <taxon>Pleosporomycetidae</taxon>
        <taxon>Pleosporales</taxon>
        <taxon>Lindgomycetaceae</taxon>
        <taxon>Clohesyomyces</taxon>
    </lineage>
</organism>
<comment type="caution">
    <text evidence="1">The sequence shown here is derived from an EMBL/GenBank/DDBJ whole genome shotgun (WGS) entry which is preliminary data.</text>
</comment>
<keyword evidence="2" id="KW-1185">Reference proteome</keyword>
<gene>
    <name evidence="1" type="ORF">BCR34DRAFT_392829</name>
</gene>
<dbReference type="AlphaFoldDB" id="A0A1Y1ZEC7"/>
<accession>A0A1Y1ZEC7</accession>
<reference evidence="1 2" key="1">
    <citation type="submission" date="2016-07" db="EMBL/GenBank/DDBJ databases">
        <title>Pervasive Adenine N6-methylation of Active Genes in Fungi.</title>
        <authorList>
            <consortium name="DOE Joint Genome Institute"/>
            <person name="Mondo S.J."/>
            <person name="Dannebaum R.O."/>
            <person name="Kuo R.C."/>
            <person name="Labutti K."/>
            <person name="Haridas S."/>
            <person name="Kuo A."/>
            <person name="Salamov A."/>
            <person name="Ahrendt S.R."/>
            <person name="Lipzen A."/>
            <person name="Sullivan W."/>
            <person name="Andreopoulos W.B."/>
            <person name="Clum A."/>
            <person name="Lindquist E."/>
            <person name="Daum C."/>
            <person name="Ramamoorthy G.K."/>
            <person name="Gryganskyi A."/>
            <person name="Culley D."/>
            <person name="Magnuson J.K."/>
            <person name="James T.Y."/>
            <person name="O'Malley M.A."/>
            <person name="Stajich J.E."/>
            <person name="Spatafora J.W."/>
            <person name="Visel A."/>
            <person name="Grigoriev I.V."/>
        </authorList>
    </citation>
    <scope>NUCLEOTIDE SEQUENCE [LARGE SCALE GENOMIC DNA]</scope>
    <source>
        <strain evidence="1 2">CBS 115471</strain>
    </source>
</reference>
<proteinExistence type="predicted"/>
<evidence type="ECO:0000313" key="2">
    <source>
        <dbReference type="Proteomes" id="UP000193144"/>
    </source>
</evidence>
<protein>
    <submittedName>
        <fullName evidence="1">Uncharacterized protein</fullName>
    </submittedName>
</protein>
<name>A0A1Y1ZEC7_9PLEO</name>
<sequence>MSASDHQSCPPLFDASTKDVNVRWQPFFEVSNLVDWKELKLAIDSKDERGLKFCGVQLTNNRQAISDALNLDSARSWDSQKKGEIFSPALPWDRTLVPIGDALTKFGIARVDPGGLDGIVGTVINGLCDLSNASFEFDPGKEEPPAATTKKALEEGGGKIMTQATARMGSRSGIWIESKEPKTLQMNCGFNAIQSFNT</sequence>
<dbReference type="Proteomes" id="UP000193144">
    <property type="component" value="Unassembled WGS sequence"/>
</dbReference>
<dbReference type="EMBL" id="MCFA01000098">
    <property type="protein sequence ID" value="ORY08608.1"/>
    <property type="molecule type" value="Genomic_DNA"/>
</dbReference>